<accession>A0AAV6KG12</accession>
<protein>
    <submittedName>
        <fullName evidence="1">Uncharacterized protein</fullName>
    </submittedName>
</protein>
<comment type="caution">
    <text evidence="1">The sequence shown here is derived from an EMBL/GenBank/DDBJ whole genome shotgun (WGS) entry which is preliminary data.</text>
</comment>
<keyword evidence="2" id="KW-1185">Reference proteome</keyword>
<gene>
    <name evidence="1" type="ORF">RHGRI_009577</name>
</gene>
<dbReference type="Proteomes" id="UP000823749">
    <property type="component" value="Chromosome 4"/>
</dbReference>
<sequence>MKQVNMACILITLGAAFGLEAHMIVSKSLAFRQNWSKFGSSRTQARVLPGAFDASKETDGKPSSYKQAAAEEPIRIVAYLSCWGPY</sequence>
<dbReference type="EMBL" id="JACTNZ010000004">
    <property type="protein sequence ID" value="KAG5551193.1"/>
    <property type="molecule type" value="Genomic_DNA"/>
</dbReference>
<organism evidence="1 2">
    <name type="scientific">Rhododendron griersonianum</name>
    <dbReference type="NCBI Taxonomy" id="479676"/>
    <lineage>
        <taxon>Eukaryota</taxon>
        <taxon>Viridiplantae</taxon>
        <taxon>Streptophyta</taxon>
        <taxon>Embryophyta</taxon>
        <taxon>Tracheophyta</taxon>
        <taxon>Spermatophyta</taxon>
        <taxon>Magnoliopsida</taxon>
        <taxon>eudicotyledons</taxon>
        <taxon>Gunneridae</taxon>
        <taxon>Pentapetalae</taxon>
        <taxon>asterids</taxon>
        <taxon>Ericales</taxon>
        <taxon>Ericaceae</taxon>
        <taxon>Ericoideae</taxon>
        <taxon>Rhodoreae</taxon>
        <taxon>Rhododendron</taxon>
    </lineage>
</organism>
<name>A0AAV6KG12_9ERIC</name>
<evidence type="ECO:0000313" key="1">
    <source>
        <dbReference type="EMBL" id="KAG5551193.1"/>
    </source>
</evidence>
<dbReference type="AlphaFoldDB" id="A0AAV6KG12"/>
<reference evidence="1" key="1">
    <citation type="submission" date="2020-08" db="EMBL/GenBank/DDBJ databases">
        <title>Plant Genome Project.</title>
        <authorList>
            <person name="Zhang R.-G."/>
        </authorList>
    </citation>
    <scope>NUCLEOTIDE SEQUENCE</scope>
    <source>
        <strain evidence="1">WSP0</strain>
        <tissue evidence="1">Leaf</tissue>
    </source>
</reference>
<proteinExistence type="predicted"/>
<evidence type="ECO:0000313" key="2">
    <source>
        <dbReference type="Proteomes" id="UP000823749"/>
    </source>
</evidence>